<evidence type="ECO:0000256" key="5">
    <source>
        <dbReference type="ARBA" id="ARBA00022692"/>
    </source>
</evidence>
<evidence type="ECO:0000256" key="6">
    <source>
        <dbReference type="ARBA" id="ARBA00022989"/>
    </source>
</evidence>
<comment type="similarity">
    <text evidence="2">Belongs to the binding-protein-dependent transport system permease family. HisMQ subfamily.</text>
</comment>
<comment type="subcellular location">
    <subcellularLocation>
        <location evidence="1">Cell inner membrane</location>
        <topology evidence="1">Multi-pass membrane protein</topology>
    </subcellularLocation>
    <subcellularLocation>
        <location evidence="8">Cell membrane</location>
        <topology evidence="8">Multi-pass membrane protein</topology>
    </subcellularLocation>
</comment>
<dbReference type="GO" id="GO:0022857">
    <property type="term" value="F:transmembrane transporter activity"/>
    <property type="evidence" value="ECO:0007669"/>
    <property type="project" value="InterPro"/>
</dbReference>
<gene>
    <name evidence="9" type="ORF">SAMCFNEI73_pA0072</name>
</gene>
<dbReference type="InterPro" id="IPR043429">
    <property type="entry name" value="ArtM/GltK/GlnP/TcyL/YhdX-like"/>
</dbReference>
<accession>A0A1L3LSJ0</accession>
<dbReference type="PROSITE" id="PS50928">
    <property type="entry name" value="ABC_TM1"/>
    <property type="match status" value="1"/>
</dbReference>
<evidence type="ECO:0000313" key="9">
    <source>
        <dbReference type="EMBL" id="APG93049.1"/>
    </source>
</evidence>
<name>A0A1L3LSJ0_9HYPH</name>
<keyword evidence="3 8" id="KW-0813">Transport</keyword>
<dbReference type="GO" id="GO:0006865">
    <property type="term" value="P:amino acid transport"/>
    <property type="evidence" value="ECO:0007669"/>
    <property type="project" value="TreeGrafter"/>
</dbReference>
<dbReference type="AlphaFoldDB" id="A0A1L3LSJ0"/>
<keyword evidence="4" id="KW-1003">Cell membrane</keyword>
<dbReference type="InterPro" id="IPR000515">
    <property type="entry name" value="MetI-like"/>
</dbReference>
<keyword evidence="10" id="KW-1185">Reference proteome</keyword>
<geneLocation type="plasmid" evidence="9 10">
    <name>A</name>
</geneLocation>
<dbReference type="InterPro" id="IPR035906">
    <property type="entry name" value="MetI-like_sf"/>
</dbReference>
<evidence type="ECO:0000256" key="3">
    <source>
        <dbReference type="ARBA" id="ARBA00022448"/>
    </source>
</evidence>
<dbReference type="NCBIfam" id="TIGR01726">
    <property type="entry name" value="HEQRo_perm_3TM"/>
    <property type="match status" value="1"/>
</dbReference>
<evidence type="ECO:0000256" key="1">
    <source>
        <dbReference type="ARBA" id="ARBA00004429"/>
    </source>
</evidence>
<sequence>MTYEFDFAAVLEYWPLLVQGTWTTLRLTFFCTIFGILIGAFCAVVRTGGPGWARHLVGLYVEFIRNTPLLIQSYFLIFGIASMGVRLPILVGATIALTINIGAYTTEIVRAGIESIHRGQLEAAECLGLSRVQTYLHVVIRPALERVYPALASQYVLLMLASSILSSVGVEELFGMANRIQSDTFRNFEVFVVLGVLYLILAVIVRAGFALLGLALFPRRRKLGTPL</sequence>
<evidence type="ECO:0000256" key="2">
    <source>
        <dbReference type="ARBA" id="ARBA00010072"/>
    </source>
</evidence>
<dbReference type="KEGG" id="same:SAMCFNEI73_pA0072"/>
<dbReference type="PANTHER" id="PTHR30614:SF35">
    <property type="entry name" value="ABC TRANSPORTER PERMEASE PROTEIN"/>
    <property type="match status" value="1"/>
</dbReference>
<protein>
    <submittedName>
        <fullName evidence="9">Polar amino acid ABC transporter, inner membrane subunit</fullName>
    </submittedName>
</protein>
<keyword evidence="5 8" id="KW-0812">Transmembrane</keyword>
<evidence type="ECO:0000313" key="10">
    <source>
        <dbReference type="Proteomes" id="UP000182306"/>
    </source>
</evidence>
<dbReference type="RefSeq" id="WP_064255137.1">
    <property type="nucleotide sequence ID" value="NZ_CP013108.1"/>
</dbReference>
<proteinExistence type="inferred from homology"/>
<dbReference type="EMBL" id="CP013108">
    <property type="protein sequence ID" value="APG93049.1"/>
    <property type="molecule type" value="Genomic_DNA"/>
</dbReference>
<reference evidence="9 10" key="1">
    <citation type="submission" date="2015-10" db="EMBL/GenBank/DDBJ databases">
        <title>Genomic differences between typical nodule nitrogen-fixing rhizobial strains and those coming from bean seeds.</title>
        <authorList>
            <person name="Peralta H."/>
            <person name="Aguilar-Vera A."/>
            <person name="Diaz R."/>
            <person name="Mora Y."/>
            <person name="Martinez-Batallar G."/>
            <person name="Salazar E."/>
            <person name="Vargas-Lagunas C."/>
            <person name="Encarnacion S."/>
            <person name="Girard L."/>
            <person name="Mora J."/>
        </authorList>
    </citation>
    <scope>NUCLEOTIDE SEQUENCE [LARGE SCALE GENOMIC DNA]</scope>
    <source>
        <strain evidence="9 10">CFNEI 73</strain>
        <plasmid evidence="9 10">A</plasmid>
    </source>
</reference>
<keyword evidence="9" id="KW-0614">Plasmid</keyword>
<feature type="transmembrane region" description="Helical" evidence="8">
    <location>
        <begin position="190"/>
        <end position="217"/>
    </location>
</feature>
<organism evidence="9 10">
    <name type="scientific">Sinorhizobium americanum</name>
    <dbReference type="NCBI Taxonomy" id="194963"/>
    <lineage>
        <taxon>Bacteria</taxon>
        <taxon>Pseudomonadati</taxon>
        <taxon>Pseudomonadota</taxon>
        <taxon>Alphaproteobacteria</taxon>
        <taxon>Hyphomicrobiales</taxon>
        <taxon>Rhizobiaceae</taxon>
        <taxon>Sinorhizobium/Ensifer group</taxon>
        <taxon>Sinorhizobium</taxon>
    </lineage>
</organism>
<keyword evidence="7 8" id="KW-0472">Membrane</keyword>
<dbReference type="CDD" id="cd06261">
    <property type="entry name" value="TM_PBP2"/>
    <property type="match status" value="1"/>
</dbReference>
<evidence type="ECO:0000256" key="4">
    <source>
        <dbReference type="ARBA" id="ARBA00022475"/>
    </source>
</evidence>
<dbReference type="InterPro" id="IPR010065">
    <property type="entry name" value="AA_ABC_transptr_permease_3TM"/>
</dbReference>
<dbReference type="Gene3D" id="1.10.3720.10">
    <property type="entry name" value="MetI-like"/>
    <property type="match status" value="1"/>
</dbReference>
<evidence type="ECO:0000256" key="7">
    <source>
        <dbReference type="ARBA" id="ARBA00023136"/>
    </source>
</evidence>
<dbReference type="GO" id="GO:0043190">
    <property type="term" value="C:ATP-binding cassette (ABC) transporter complex"/>
    <property type="evidence" value="ECO:0007669"/>
    <property type="project" value="InterPro"/>
</dbReference>
<dbReference type="OrthoDB" id="7341446at2"/>
<dbReference type="PANTHER" id="PTHR30614">
    <property type="entry name" value="MEMBRANE COMPONENT OF AMINO ACID ABC TRANSPORTER"/>
    <property type="match status" value="1"/>
</dbReference>
<dbReference type="Pfam" id="PF00528">
    <property type="entry name" value="BPD_transp_1"/>
    <property type="match status" value="1"/>
</dbReference>
<dbReference type="SUPFAM" id="SSF161098">
    <property type="entry name" value="MetI-like"/>
    <property type="match status" value="1"/>
</dbReference>
<evidence type="ECO:0000256" key="8">
    <source>
        <dbReference type="RuleBase" id="RU363032"/>
    </source>
</evidence>
<feature type="transmembrane region" description="Helical" evidence="8">
    <location>
        <begin position="25"/>
        <end position="45"/>
    </location>
</feature>
<dbReference type="Proteomes" id="UP000182306">
    <property type="component" value="Plasmid A"/>
</dbReference>
<keyword evidence="6 8" id="KW-1133">Transmembrane helix</keyword>
<feature type="transmembrane region" description="Helical" evidence="8">
    <location>
        <begin position="147"/>
        <end position="170"/>
    </location>
</feature>